<dbReference type="EMBL" id="CP017641">
    <property type="protein sequence ID" value="APZ92536.1"/>
    <property type="molecule type" value="Genomic_DNA"/>
</dbReference>
<dbReference type="SUPFAM" id="SSF47413">
    <property type="entry name" value="lambda repressor-like DNA-binding domains"/>
    <property type="match status" value="1"/>
</dbReference>
<accession>A0A1P8WEP2</accession>
<dbReference type="CDD" id="cd00093">
    <property type="entry name" value="HTH_XRE"/>
    <property type="match status" value="1"/>
</dbReference>
<dbReference type="KEGG" id="fmr:Fuma_02147"/>
<evidence type="ECO:0000313" key="4">
    <source>
        <dbReference type="Proteomes" id="UP000187735"/>
    </source>
</evidence>
<dbReference type="Pfam" id="PF01381">
    <property type="entry name" value="HTH_3"/>
    <property type="match status" value="1"/>
</dbReference>
<dbReference type="SMART" id="SM00530">
    <property type="entry name" value="HTH_XRE"/>
    <property type="match status" value="1"/>
</dbReference>
<feature type="domain" description="HTH cro/C1-type" evidence="2">
    <location>
        <begin position="118"/>
        <end position="172"/>
    </location>
</feature>
<protein>
    <submittedName>
        <fullName evidence="3">Putative transcriptional regulator</fullName>
    </submittedName>
</protein>
<evidence type="ECO:0000256" key="1">
    <source>
        <dbReference type="SAM" id="MobiDB-lite"/>
    </source>
</evidence>
<dbReference type="PROSITE" id="PS50943">
    <property type="entry name" value="HTH_CROC1"/>
    <property type="match status" value="1"/>
</dbReference>
<dbReference type="GO" id="GO:0003677">
    <property type="term" value="F:DNA binding"/>
    <property type="evidence" value="ECO:0007669"/>
    <property type="project" value="InterPro"/>
</dbReference>
<dbReference type="InterPro" id="IPR010982">
    <property type="entry name" value="Lambda_DNA-bd_dom_sf"/>
</dbReference>
<evidence type="ECO:0000259" key="2">
    <source>
        <dbReference type="PROSITE" id="PS50943"/>
    </source>
</evidence>
<evidence type="ECO:0000313" key="3">
    <source>
        <dbReference type="EMBL" id="APZ92536.1"/>
    </source>
</evidence>
<keyword evidence="4" id="KW-1185">Reference proteome</keyword>
<name>A0A1P8WEP2_9PLAN</name>
<gene>
    <name evidence="3" type="ORF">Fuma_02147</name>
</gene>
<organism evidence="3 4">
    <name type="scientific">Fuerstiella marisgermanici</name>
    <dbReference type="NCBI Taxonomy" id="1891926"/>
    <lineage>
        <taxon>Bacteria</taxon>
        <taxon>Pseudomonadati</taxon>
        <taxon>Planctomycetota</taxon>
        <taxon>Planctomycetia</taxon>
        <taxon>Planctomycetales</taxon>
        <taxon>Planctomycetaceae</taxon>
        <taxon>Fuerstiella</taxon>
    </lineage>
</organism>
<proteinExistence type="predicted"/>
<reference evidence="3 4" key="1">
    <citation type="journal article" date="2016" name="Front. Microbiol.">
        <title>Fuerstia marisgermanicae gen. nov., sp. nov., an Unusual Member of the Phylum Planctomycetes from the German Wadden Sea.</title>
        <authorList>
            <person name="Kohn T."/>
            <person name="Heuer A."/>
            <person name="Jogler M."/>
            <person name="Vollmers J."/>
            <person name="Boedeker C."/>
            <person name="Bunk B."/>
            <person name="Rast P."/>
            <person name="Borchert D."/>
            <person name="Glockner I."/>
            <person name="Freese H.M."/>
            <person name="Klenk H.P."/>
            <person name="Overmann J."/>
            <person name="Kaster A.K."/>
            <person name="Rohde M."/>
            <person name="Wiegand S."/>
            <person name="Jogler C."/>
        </authorList>
    </citation>
    <scope>NUCLEOTIDE SEQUENCE [LARGE SCALE GENOMIC DNA]</scope>
    <source>
        <strain evidence="3 4">NH11</strain>
    </source>
</reference>
<sequence>MVLERAALRGSSRFHWSTDLQWKLSRRISQLLHVSDFGAWVSLHPIYGNGLRNASRGCSVKKKSKNVVKSGNSVIPRQEPKQKPPRVGGVSSGGVNWSRIGRRRNHETDVVYQLAASLKQIREDRGESIAKVAAELNVAPSTLIKFEEKGRPISVQVVLALAQYLDCSLKVEKENPRRK</sequence>
<dbReference type="Proteomes" id="UP000187735">
    <property type="component" value="Chromosome"/>
</dbReference>
<dbReference type="InterPro" id="IPR001387">
    <property type="entry name" value="Cro/C1-type_HTH"/>
</dbReference>
<feature type="region of interest" description="Disordered" evidence="1">
    <location>
        <begin position="70"/>
        <end position="95"/>
    </location>
</feature>
<dbReference type="AlphaFoldDB" id="A0A1P8WEP2"/>
<dbReference type="Gene3D" id="1.10.260.40">
    <property type="entry name" value="lambda repressor-like DNA-binding domains"/>
    <property type="match status" value="1"/>
</dbReference>